<gene>
    <name evidence="3" type="ORF">HAD_00315</name>
</gene>
<keyword evidence="2" id="KW-0472">Membrane</keyword>
<comment type="caution">
    <text evidence="3">The sequence shown here is derived from an EMBL/GenBank/DDBJ whole genome shotgun (WGS) entry which is preliminary data.</text>
</comment>
<keyword evidence="4" id="KW-1185">Reference proteome</keyword>
<evidence type="ECO:0000313" key="4">
    <source>
        <dbReference type="Proteomes" id="UP000027446"/>
    </source>
</evidence>
<evidence type="ECO:0000313" key="3">
    <source>
        <dbReference type="EMBL" id="KCZ84076.1"/>
    </source>
</evidence>
<dbReference type="EMBL" id="ARYH01000001">
    <property type="protein sequence ID" value="KCZ84076.1"/>
    <property type="molecule type" value="Genomic_DNA"/>
</dbReference>
<name>A0A069E849_9PROT</name>
<accession>A0A069E849</accession>
<feature type="transmembrane region" description="Helical" evidence="2">
    <location>
        <begin position="50"/>
        <end position="70"/>
    </location>
</feature>
<sequence>MAFDSRLHAAYLEEGPDPNEVSEEHLRELDEAEPHPIMDFFRGFWRRTIFLFKLSLLFALVGAYPFSVVMSHKIDDSDIVFAKGQAWAFPESGIAITKIARELEGKGWAEDKPNWHPQSRLTAMPAWQEATADGLSEFTRMAAAAVPDENGEPDADLIAASRLLHGIPGEDMRPRMTAAAEALNRFDSRASRGLVTVADRRVLAADEARMFAGWAEADQDDLSTQIYQESTGWPASKQDIRVFYAAKARAHIALQMLKAARLADRDSLADADTMAAYDKAEAAWTRAARIRPLVVSNQKGDGAIMANHLASLGFFLRDAQRTSLELAERLDQPLPPSEAPETGEEVAQLDPAIASAAH</sequence>
<dbReference type="eggNOG" id="COG5345">
    <property type="taxonomic scope" value="Bacteria"/>
</dbReference>
<proteinExistence type="predicted"/>
<dbReference type="AlphaFoldDB" id="A0A069E849"/>
<keyword evidence="2" id="KW-1133">Transmembrane helix</keyword>
<evidence type="ECO:0000256" key="2">
    <source>
        <dbReference type="SAM" id="Phobius"/>
    </source>
</evidence>
<evidence type="ECO:0000256" key="1">
    <source>
        <dbReference type="SAM" id="MobiDB-lite"/>
    </source>
</evidence>
<protein>
    <submittedName>
        <fullName evidence="3">Uncharacterized protein</fullName>
    </submittedName>
</protein>
<keyword evidence="2" id="KW-0812">Transmembrane</keyword>
<organism evidence="3 4">
    <name type="scientific">Hyphomonas adhaerens MHS-3</name>
    <dbReference type="NCBI Taxonomy" id="1280949"/>
    <lineage>
        <taxon>Bacteria</taxon>
        <taxon>Pseudomonadati</taxon>
        <taxon>Pseudomonadota</taxon>
        <taxon>Alphaproteobacteria</taxon>
        <taxon>Hyphomonadales</taxon>
        <taxon>Hyphomonadaceae</taxon>
        <taxon>Hyphomonas</taxon>
    </lineage>
</organism>
<reference evidence="3 4" key="1">
    <citation type="journal article" date="2014" name="Antonie Van Leeuwenhoek">
        <title>Hyphomonas beringensis sp. nov. and Hyphomonas chukchiensis sp. nov., isolated from surface seawater of the Bering Sea and Chukchi Sea.</title>
        <authorList>
            <person name="Li C."/>
            <person name="Lai Q."/>
            <person name="Li G."/>
            <person name="Dong C."/>
            <person name="Wang J."/>
            <person name="Liao Y."/>
            <person name="Shao Z."/>
        </authorList>
    </citation>
    <scope>NUCLEOTIDE SEQUENCE [LARGE SCALE GENOMIC DNA]</scope>
    <source>
        <strain evidence="3 4">MHS-3</strain>
    </source>
</reference>
<dbReference type="STRING" id="1280949.HAD_00315"/>
<dbReference type="OrthoDB" id="7594726at2"/>
<dbReference type="RefSeq" id="WP_035568581.1">
    <property type="nucleotide sequence ID" value="NZ_ARYH01000001.1"/>
</dbReference>
<dbReference type="PATRIC" id="fig|1280949.3.peg.64"/>
<feature type="region of interest" description="Disordered" evidence="1">
    <location>
        <begin position="330"/>
        <end position="358"/>
    </location>
</feature>
<dbReference type="Proteomes" id="UP000027446">
    <property type="component" value="Unassembled WGS sequence"/>
</dbReference>